<dbReference type="EMBL" id="JAKWBI020000283">
    <property type="protein sequence ID" value="KAJ2897289.1"/>
    <property type="molecule type" value="Genomic_DNA"/>
</dbReference>
<dbReference type="PANTHER" id="PTHR13486:SF2">
    <property type="entry name" value="SPLICING FACTOR C9ORF78"/>
    <property type="match status" value="1"/>
</dbReference>
<dbReference type="GO" id="GO:0000398">
    <property type="term" value="P:mRNA splicing, via spliceosome"/>
    <property type="evidence" value="ECO:0007669"/>
    <property type="project" value="TreeGrafter"/>
</dbReference>
<feature type="compositionally biased region" description="Basic and acidic residues" evidence="4">
    <location>
        <begin position="101"/>
        <end position="115"/>
    </location>
</feature>
<feature type="compositionally biased region" description="Low complexity" evidence="4">
    <location>
        <begin position="169"/>
        <end position="180"/>
    </location>
</feature>
<proteinExistence type="inferred from homology"/>
<feature type="region of interest" description="Disordered" evidence="4">
    <location>
        <begin position="297"/>
        <end position="319"/>
    </location>
</feature>
<feature type="region of interest" description="Disordered" evidence="4">
    <location>
        <begin position="332"/>
        <end position="375"/>
    </location>
</feature>
<protein>
    <submittedName>
        <fullName evidence="5">Uncharacterized protein</fullName>
    </submittedName>
</protein>
<evidence type="ECO:0000313" key="5">
    <source>
        <dbReference type="EMBL" id="KAJ2897289.1"/>
    </source>
</evidence>
<name>A0AAD5WRD6_9PEZI</name>
<dbReference type="Proteomes" id="UP001201980">
    <property type="component" value="Unassembled WGS sequence"/>
</dbReference>
<feature type="region of interest" description="Disordered" evidence="4">
    <location>
        <begin position="385"/>
        <end position="404"/>
    </location>
</feature>
<dbReference type="InterPro" id="IPR010756">
    <property type="entry name" value="Tls1-like"/>
</dbReference>
<evidence type="ECO:0000256" key="4">
    <source>
        <dbReference type="SAM" id="MobiDB-lite"/>
    </source>
</evidence>
<feature type="region of interest" description="Disordered" evidence="4">
    <location>
        <begin position="158"/>
        <end position="215"/>
    </location>
</feature>
<feature type="compositionally biased region" description="Basic and acidic residues" evidence="4">
    <location>
        <begin position="46"/>
        <end position="57"/>
    </location>
</feature>
<evidence type="ECO:0000256" key="1">
    <source>
        <dbReference type="ARBA" id="ARBA00004123"/>
    </source>
</evidence>
<reference evidence="5" key="1">
    <citation type="submission" date="2022-07" db="EMBL/GenBank/DDBJ databases">
        <title>Draft genome sequence of Zalerion maritima ATCC 34329, a (micro)plastics degrading marine fungus.</title>
        <authorList>
            <person name="Paco A."/>
            <person name="Goncalves M.F.M."/>
            <person name="Rocha-Santos T.A.P."/>
            <person name="Alves A."/>
        </authorList>
    </citation>
    <scope>NUCLEOTIDE SEQUENCE</scope>
    <source>
        <strain evidence="5">ATCC 34329</strain>
    </source>
</reference>
<evidence type="ECO:0000256" key="2">
    <source>
        <dbReference type="ARBA" id="ARBA00007643"/>
    </source>
</evidence>
<organism evidence="5 6">
    <name type="scientific">Zalerion maritima</name>
    <dbReference type="NCBI Taxonomy" id="339359"/>
    <lineage>
        <taxon>Eukaryota</taxon>
        <taxon>Fungi</taxon>
        <taxon>Dikarya</taxon>
        <taxon>Ascomycota</taxon>
        <taxon>Pezizomycotina</taxon>
        <taxon>Sordariomycetes</taxon>
        <taxon>Lulworthiomycetidae</taxon>
        <taxon>Lulworthiales</taxon>
        <taxon>Lulworthiaceae</taxon>
        <taxon>Zalerion</taxon>
    </lineage>
</organism>
<dbReference type="GO" id="GO:0005681">
    <property type="term" value="C:spliceosomal complex"/>
    <property type="evidence" value="ECO:0007669"/>
    <property type="project" value="TreeGrafter"/>
</dbReference>
<feature type="region of interest" description="Disordered" evidence="4">
    <location>
        <begin position="245"/>
        <end position="279"/>
    </location>
</feature>
<keyword evidence="3" id="KW-0539">Nucleus</keyword>
<keyword evidence="6" id="KW-1185">Reference proteome</keyword>
<dbReference type="AlphaFoldDB" id="A0AAD5WRD6"/>
<feature type="compositionally biased region" description="Basic and acidic residues" evidence="4">
    <location>
        <begin position="252"/>
        <end position="279"/>
    </location>
</feature>
<feature type="compositionally biased region" description="Low complexity" evidence="4">
    <location>
        <begin position="343"/>
        <end position="355"/>
    </location>
</feature>
<dbReference type="Pfam" id="PF07052">
    <property type="entry name" value="Hep_59"/>
    <property type="match status" value="1"/>
</dbReference>
<evidence type="ECO:0000256" key="3">
    <source>
        <dbReference type="ARBA" id="ARBA00023242"/>
    </source>
</evidence>
<feature type="region of interest" description="Disordered" evidence="4">
    <location>
        <begin position="1"/>
        <end position="128"/>
    </location>
</feature>
<dbReference type="PANTHER" id="PTHR13486">
    <property type="entry name" value="TELOMERE LENGTH AND SILENCING PROTEIN 1 TLS1 FAMILY MEMBER"/>
    <property type="match status" value="1"/>
</dbReference>
<comment type="subcellular location">
    <subcellularLocation>
        <location evidence="1">Nucleus</location>
    </subcellularLocation>
</comment>
<sequence length="404" mass="44943">MSDSADAPAVVFRAVKKRKYRQKQTNDNHDSTPQPQAEAPSVGPVVKREDSEEDSKALHQLQAPQKPSEDDESSLSEALRRRNAHKNKLKAGVAFRADATSSKDEKQAQKDVKSDEGDEGEEEGVVGGIIPINKRFAPQTGIIGELVNKHMEEYIESRLAKRHPSLPHDTAMTDANATTTEPAHADGSGGEPSANDDDSFNMLPHKPPPMRSSIRGRIMEVDLGAEVREKNLALTEEAMRRLAAADGDVSMTDEHNRPTKVKLGKDGKPYRAKNRRDSDDIERDRIVEELMRENRLDVYDPSTLAPAQTGGNPEAAADDRIAEQFRREFMDAMSQRRRRRAAIRSANATRNAANNKGREEPILRGPKLGGSRNARAAMRDKLLEQQIEQQKQNPNLAPPPKRRK</sequence>
<gene>
    <name evidence="5" type="ORF">MKZ38_004800</name>
</gene>
<comment type="similarity">
    <text evidence="2">Belongs to the TLS1 family.</text>
</comment>
<evidence type="ECO:0000313" key="6">
    <source>
        <dbReference type="Proteomes" id="UP001201980"/>
    </source>
</evidence>
<comment type="caution">
    <text evidence="5">The sequence shown here is derived from an EMBL/GenBank/DDBJ whole genome shotgun (WGS) entry which is preliminary data.</text>
</comment>
<accession>A0AAD5WRD6</accession>